<dbReference type="EMBL" id="LUXM01000025">
    <property type="protein sequence ID" value="KZU95671.1"/>
    <property type="molecule type" value="Genomic_DNA"/>
</dbReference>
<keyword evidence="3 6" id="KW-0812">Transmembrane</keyword>
<dbReference type="PATRIC" id="fig|1590.144.peg.2569"/>
<protein>
    <submittedName>
        <fullName evidence="8">Permease of the drug/metabolite transporter superfamily</fullName>
    </submittedName>
</protein>
<dbReference type="AlphaFoldDB" id="A0A162G5S1"/>
<organism evidence="8 9">
    <name type="scientific">Lactiplantibacillus plantarum</name>
    <name type="common">Lactobacillus plantarum</name>
    <dbReference type="NCBI Taxonomy" id="1590"/>
    <lineage>
        <taxon>Bacteria</taxon>
        <taxon>Bacillati</taxon>
        <taxon>Bacillota</taxon>
        <taxon>Bacilli</taxon>
        <taxon>Lactobacillales</taxon>
        <taxon>Lactobacillaceae</taxon>
        <taxon>Lactiplantibacillus</taxon>
    </lineage>
</organism>
<feature type="transmembrane region" description="Helical" evidence="6">
    <location>
        <begin position="273"/>
        <end position="292"/>
    </location>
</feature>
<proteinExistence type="inferred from homology"/>
<evidence type="ECO:0000256" key="5">
    <source>
        <dbReference type="ARBA" id="ARBA00023136"/>
    </source>
</evidence>
<feature type="transmembrane region" description="Helical" evidence="6">
    <location>
        <begin position="151"/>
        <end position="175"/>
    </location>
</feature>
<accession>A0A162G5S1</accession>
<feature type="transmembrane region" description="Helical" evidence="6">
    <location>
        <begin position="99"/>
        <end position="121"/>
    </location>
</feature>
<evidence type="ECO:0000256" key="4">
    <source>
        <dbReference type="ARBA" id="ARBA00022989"/>
    </source>
</evidence>
<keyword evidence="5 6" id="KW-0472">Membrane</keyword>
<feature type="transmembrane region" description="Helical" evidence="6">
    <location>
        <begin position="75"/>
        <end position="93"/>
    </location>
</feature>
<evidence type="ECO:0000259" key="7">
    <source>
        <dbReference type="Pfam" id="PF00892"/>
    </source>
</evidence>
<reference evidence="8 9" key="1">
    <citation type="submission" date="2016-03" db="EMBL/GenBank/DDBJ databases">
        <title>Comparative genomics of 54 Lactobacillus plantarum strains reveals genomic uncoupling from niche constraints.</title>
        <authorList>
            <person name="Martino M.E."/>
        </authorList>
    </citation>
    <scope>NUCLEOTIDE SEQUENCE [LARGE SCALE GENOMIC DNA]</scope>
    <source>
        <strain evidence="8 9">19.1</strain>
    </source>
</reference>
<dbReference type="PANTHER" id="PTHR32322">
    <property type="entry name" value="INNER MEMBRANE TRANSPORTER"/>
    <property type="match status" value="1"/>
</dbReference>
<evidence type="ECO:0000256" key="6">
    <source>
        <dbReference type="SAM" id="Phobius"/>
    </source>
</evidence>
<evidence type="ECO:0000256" key="3">
    <source>
        <dbReference type="ARBA" id="ARBA00022692"/>
    </source>
</evidence>
<dbReference type="KEGG" id="lpb:SH83_12395"/>
<evidence type="ECO:0000256" key="1">
    <source>
        <dbReference type="ARBA" id="ARBA00004127"/>
    </source>
</evidence>
<comment type="caution">
    <text evidence="8">The sequence shown here is derived from an EMBL/GenBank/DDBJ whole genome shotgun (WGS) entry which is preliminary data.</text>
</comment>
<feature type="transmembrane region" description="Helical" evidence="6">
    <location>
        <begin position="248"/>
        <end position="267"/>
    </location>
</feature>
<feature type="transmembrane region" description="Helical" evidence="6">
    <location>
        <begin position="128"/>
        <end position="145"/>
    </location>
</feature>
<dbReference type="Pfam" id="PF00892">
    <property type="entry name" value="EamA"/>
    <property type="match status" value="2"/>
</dbReference>
<feature type="domain" description="EamA" evidence="7">
    <location>
        <begin position="6"/>
        <end position="145"/>
    </location>
</feature>
<dbReference type="InterPro" id="IPR050638">
    <property type="entry name" value="AA-Vitamin_Transporters"/>
</dbReference>
<name>A0A162G5S1_LACPN</name>
<feature type="domain" description="EamA" evidence="7">
    <location>
        <begin position="157"/>
        <end position="288"/>
    </location>
</feature>
<evidence type="ECO:0000313" key="8">
    <source>
        <dbReference type="EMBL" id="KZU95671.1"/>
    </source>
</evidence>
<evidence type="ECO:0000313" key="9">
    <source>
        <dbReference type="Proteomes" id="UP000076882"/>
    </source>
</evidence>
<evidence type="ECO:0000256" key="2">
    <source>
        <dbReference type="ARBA" id="ARBA00007362"/>
    </source>
</evidence>
<dbReference type="InterPro" id="IPR037185">
    <property type="entry name" value="EmrE-like"/>
</dbReference>
<feature type="transmembrane region" description="Helical" evidence="6">
    <location>
        <begin position="182"/>
        <end position="203"/>
    </location>
</feature>
<dbReference type="PANTHER" id="PTHR32322:SF2">
    <property type="entry name" value="EAMA DOMAIN-CONTAINING PROTEIN"/>
    <property type="match status" value="1"/>
</dbReference>
<keyword evidence="4 6" id="KW-1133">Transmembrane helix</keyword>
<dbReference type="RefSeq" id="WP_044431886.1">
    <property type="nucleotide sequence ID" value="NZ_CP010528.1"/>
</dbReference>
<comment type="subcellular location">
    <subcellularLocation>
        <location evidence="1">Endomembrane system</location>
        <topology evidence="1">Multi-pass membrane protein</topology>
    </subcellularLocation>
</comment>
<sequence length="301" mass="32257">MQKKTVGLLLASAGPFLWGSSGTVAQHLFDTTTISPLWLVAVRMLVSGGLLILYGFSRRLPVMVVFHDWRATVRLIVFSLFGMAGVQLTYFMAISTGNAAMAAILQFLSPVMIIIFITATTWQLPGKVDVISVVSAIAGTVLIVTEGHTDSLALPVIAIIWGLLAAVGATIYTLMPTKLLKVYGATPIVGWSMLIGGGLVLVGTGAWHHSPQLTWVAWGQVGFVVIFGTMLAYLFFLQSLEYILPTTASVLGAIEPLAATILSVLFLHVHFNWVGLLGAIMIVGVTILQFAATRVNQFVSK</sequence>
<feature type="transmembrane region" description="Helical" evidence="6">
    <location>
        <begin position="215"/>
        <end position="236"/>
    </location>
</feature>
<dbReference type="GO" id="GO:0016020">
    <property type="term" value="C:membrane"/>
    <property type="evidence" value="ECO:0007669"/>
    <property type="project" value="UniProtKB-SubCell"/>
</dbReference>
<dbReference type="InterPro" id="IPR000620">
    <property type="entry name" value="EamA_dom"/>
</dbReference>
<comment type="similarity">
    <text evidence="2">Belongs to the EamA transporter family.</text>
</comment>
<dbReference type="SUPFAM" id="SSF103481">
    <property type="entry name" value="Multidrug resistance efflux transporter EmrE"/>
    <property type="match status" value="2"/>
</dbReference>
<dbReference type="Proteomes" id="UP000076882">
    <property type="component" value="Unassembled WGS sequence"/>
</dbReference>
<feature type="transmembrane region" description="Helical" evidence="6">
    <location>
        <begin position="35"/>
        <end position="54"/>
    </location>
</feature>
<gene>
    <name evidence="8" type="ORF">Lp19_1260</name>
</gene>